<proteinExistence type="predicted"/>
<dbReference type="AlphaFoldDB" id="A0A1W1H4X9"/>
<evidence type="ECO:0000313" key="2">
    <source>
        <dbReference type="EMBL" id="SLM27529.1"/>
    </source>
</evidence>
<feature type="compositionally biased region" description="Basic and acidic residues" evidence="1">
    <location>
        <begin position="105"/>
        <end position="116"/>
    </location>
</feature>
<sequence>MNINNVNNYASPMQSSYGSRTQENTQGVSTQRNQENGSSGNALQTQDSQTSRSLNTQGVEVNISSEARAAATGELQSSTQVQETSAAVNSSAASDNSQATQDSNRVQENRDTRQMEQQRQSLQQQSNSLQMYSTAPTSPYAASQAGAANRFSVDLIA</sequence>
<organism evidence="2 3">
    <name type="scientific">Desulfamplus magnetovallimortis</name>
    <dbReference type="NCBI Taxonomy" id="1246637"/>
    <lineage>
        <taxon>Bacteria</taxon>
        <taxon>Pseudomonadati</taxon>
        <taxon>Thermodesulfobacteriota</taxon>
        <taxon>Desulfobacteria</taxon>
        <taxon>Desulfobacterales</taxon>
        <taxon>Desulfobacteraceae</taxon>
        <taxon>Desulfamplus</taxon>
    </lineage>
</organism>
<evidence type="ECO:0000313" key="3">
    <source>
        <dbReference type="Proteomes" id="UP000191931"/>
    </source>
</evidence>
<feature type="region of interest" description="Disordered" evidence="1">
    <location>
        <begin position="1"/>
        <end position="131"/>
    </location>
</feature>
<feature type="compositionally biased region" description="Low complexity" evidence="1">
    <location>
        <begin position="84"/>
        <end position="103"/>
    </location>
</feature>
<keyword evidence="3" id="KW-1185">Reference proteome</keyword>
<dbReference type="STRING" id="1246637.MTBBW1_1030018"/>
<dbReference type="Proteomes" id="UP000191931">
    <property type="component" value="Unassembled WGS sequence"/>
</dbReference>
<dbReference type="EMBL" id="FWEV01000006">
    <property type="protein sequence ID" value="SLM27529.1"/>
    <property type="molecule type" value="Genomic_DNA"/>
</dbReference>
<reference evidence="2 3" key="1">
    <citation type="submission" date="2017-03" db="EMBL/GenBank/DDBJ databases">
        <authorList>
            <person name="Afonso C.L."/>
            <person name="Miller P.J."/>
            <person name="Scott M.A."/>
            <person name="Spackman E."/>
            <person name="Goraichik I."/>
            <person name="Dimitrov K.M."/>
            <person name="Suarez D.L."/>
            <person name="Swayne D.E."/>
        </authorList>
    </citation>
    <scope>NUCLEOTIDE SEQUENCE [LARGE SCALE GENOMIC DNA]</scope>
    <source>
        <strain evidence="2">PRJEB14757</strain>
    </source>
</reference>
<protein>
    <submittedName>
        <fullName evidence="2">Uncharacterized protein</fullName>
    </submittedName>
</protein>
<accession>A0A1W1H4X9</accession>
<feature type="compositionally biased region" description="Polar residues" evidence="1">
    <location>
        <begin position="74"/>
        <end position="83"/>
    </location>
</feature>
<feature type="compositionally biased region" description="Low complexity" evidence="1">
    <location>
        <begin position="117"/>
        <end position="131"/>
    </location>
</feature>
<name>A0A1W1H4X9_9BACT</name>
<feature type="compositionally biased region" description="Polar residues" evidence="1">
    <location>
        <begin position="1"/>
        <end position="65"/>
    </location>
</feature>
<evidence type="ECO:0000256" key="1">
    <source>
        <dbReference type="SAM" id="MobiDB-lite"/>
    </source>
</evidence>
<dbReference type="RefSeq" id="WP_080803951.1">
    <property type="nucleotide sequence ID" value="NZ_LT828545.1"/>
</dbReference>
<gene>
    <name evidence="2" type="ORF">MTBBW1_1030018</name>
</gene>